<evidence type="ECO:0000259" key="1">
    <source>
        <dbReference type="Pfam" id="PF18962"/>
    </source>
</evidence>
<organism evidence="2 3">
    <name type="scientific">Maribellus comscasis</name>
    <dbReference type="NCBI Taxonomy" id="2681766"/>
    <lineage>
        <taxon>Bacteria</taxon>
        <taxon>Pseudomonadati</taxon>
        <taxon>Bacteroidota</taxon>
        <taxon>Bacteroidia</taxon>
        <taxon>Marinilabiliales</taxon>
        <taxon>Prolixibacteraceae</taxon>
        <taxon>Maribellus</taxon>
    </lineage>
</organism>
<accession>A0A6I6JVA5</accession>
<evidence type="ECO:0000313" key="3">
    <source>
        <dbReference type="Proteomes" id="UP000428260"/>
    </source>
</evidence>
<name>A0A6I6JVA5_9BACT</name>
<reference evidence="2 3" key="1">
    <citation type="submission" date="2019-11" db="EMBL/GenBank/DDBJ databases">
        <authorList>
            <person name="Zheng R.K."/>
            <person name="Sun C.M."/>
        </authorList>
    </citation>
    <scope>NUCLEOTIDE SEQUENCE [LARGE SCALE GENOMIC DNA]</scope>
    <source>
        <strain evidence="2 3">WC007</strain>
    </source>
</reference>
<dbReference type="NCBIfam" id="TIGR04183">
    <property type="entry name" value="Por_Secre_tail"/>
    <property type="match status" value="1"/>
</dbReference>
<gene>
    <name evidence="2" type="ORF">GM418_10615</name>
</gene>
<protein>
    <submittedName>
        <fullName evidence="2">T9SS type A sorting domain-containing protein</fullName>
    </submittedName>
</protein>
<dbReference type="Gene3D" id="2.60.40.3080">
    <property type="match status" value="1"/>
</dbReference>
<keyword evidence="3" id="KW-1185">Reference proteome</keyword>
<dbReference type="Proteomes" id="UP000428260">
    <property type="component" value="Chromosome"/>
</dbReference>
<dbReference type="InterPro" id="IPR026444">
    <property type="entry name" value="Secre_tail"/>
</dbReference>
<dbReference type="KEGG" id="mcos:GM418_10615"/>
<dbReference type="RefSeq" id="WP_158865867.1">
    <property type="nucleotide sequence ID" value="NZ_CP046401.1"/>
</dbReference>
<sequence>MRWAIFGATCIISVNIVSAQKQLFMQGIDGGNAINVASDKIEKCFTPPPFEFSQLKSLPEQKSDIDVTFINFPQNAETAFLYAVSIWESILSSPVTIHIIARWDSLDNSIVSESRPALNFRTFEAAPVADVYYPVALVEKLLAEEVNPGKSDIICNFNENMPWYFGTDGNTPSTSYDFVTSVLHDIAHGLGFYGFFKDENGMGYLDNANNLPSIYDYLVFNDLNQQISNKVLFESPSVELHEQLTSNKLKLNHTNIVSDDRETLDWIYSPDEWVDGSSIYHFKESTNRNQLMSFEIKKGEAIHHPGETTLKVLSEIGWESVSFIFEELKDFETPREKLPVSVGISSELPLNLSSFKIIFSIDNFSTADTVWFSYNSANNNFFGELPLDSHEGFVHYYFEVNSTDNRIFRFPSIAPQKKLSFRVGPDYYPPEIFHNAKKFIEKSASNFDLIAVVTDNTGVSEVKAEMKIDGKIKEIPLNSIRPGQDYFSGKISVSDEFGDASIVEYRLVAKDESTLGNYSTSPANGFYKVEIFEALGAAESYQNSFNSATGDFVLSDFLVSKPTGFNDGNLHTENPYHTSDIESEYYNHYAILKYPVILKKGGLMQFDEIVLVEPAEVGTSYTDKYFWDYVIVEGSKDYGKTWLPITKGYDSNIFEEWSSVFFESFVTDSLILNSEIKEMYRKHKINIIEESAFKEGDIVIFRFRLSSDKSVNGWGWAIDNLEIQQTYTGSDKLAENKNITIIPNPFVNTINIDFGTGYSAAKNIEIRIIDLTGKVVYNESWKKQSVKGIKEIDLSGLARGIYVVDIDNYNSNRLVQKIVKK</sequence>
<feature type="domain" description="Secretion system C-terminal sorting" evidence="1">
    <location>
        <begin position="741"/>
        <end position="819"/>
    </location>
</feature>
<proteinExistence type="predicted"/>
<evidence type="ECO:0000313" key="2">
    <source>
        <dbReference type="EMBL" id="QGY44092.1"/>
    </source>
</evidence>
<dbReference type="Pfam" id="PF18962">
    <property type="entry name" value="Por_Secre_tail"/>
    <property type="match status" value="1"/>
</dbReference>
<dbReference type="Gene3D" id="2.60.120.260">
    <property type="entry name" value="Galactose-binding domain-like"/>
    <property type="match status" value="1"/>
</dbReference>
<dbReference type="EMBL" id="CP046401">
    <property type="protein sequence ID" value="QGY44092.1"/>
    <property type="molecule type" value="Genomic_DNA"/>
</dbReference>
<dbReference type="AlphaFoldDB" id="A0A6I6JVA5"/>